<dbReference type="SUPFAM" id="SSF53383">
    <property type="entry name" value="PLP-dependent transferases"/>
    <property type="match status" value="1"/>
</dbReference>
<dbReference type="EMBL" id="LR026963">
    <property type="protein sequence ID" value="VBB69467.1"/>
    <property type="molecule type" value="Genomic_DNA"/>
</dbReference>
<dbReference type="Gene3D" id="3.40.640.10">
    <property type="entry name" value="Type I PLP-dependent aspartate aminotransferase-like (Major domain)"/>
    <property type="match status" value="1"/>
</dbReference>
<dbReference type="InterPro" id="IPR015424">
    <property type="entry name" value="PyrdxlP-dep_Trfase"/>
</dbReference>
<gene>
    <name evidence="5" type="ORF">RIEGSTA812A_PEG_940</name>
</gene>
<accession>A0A484H5W9</accession>
<name>A0A484H5W9_9ZZZZ</name>
<dbReference type="EC" id="2.6.1.17" evidence="5"/>
<dbReference type="AlphaFoldDB" id="A0A484H5W9"/>
<keyword evidence="3 5" id="KW-0808">Transferase</keyword>
<dbReference type="PANTHER" id="PTHR42832:SF3">
    <property type="entry name" value="L-GLUTAMINE--4-(METHYLSULFANYL)-2-OXOBUTANOATE AMINOTRANSFERASE"/>
    <property type="match status" value="1"/>
</dbReference>
<dbReference type="InterPro" id="IPR004839">
    <property type="entry name" value="Aminotransferase_I/II_large"/>
</dbReference>
<dbReference type="InterPro" id="IPR015422">
    <property type="entry name" value="PyrdxlP-dep_Trfase_small"/>
</dbReference>
<evidence type="ECO:0000313" key="5">
    <source>
        <dbReference type="EMBL" id="VBB69467.1"/>
    </source>
</evidence>
<evidence type="ECO:0000256" key="2">
    <source>
        <dbReference type="ARBA" id="ARBA00022576"/>
    </source>
</evidence>
<evidence type="ECO:0000256" key="1">
    <source>
        <dbReference type="ARBA" id="ARBA00001933"/>
    </source>
</evidence>
<sequence>MIYNERFVMLTDYPFERLRGLLKGITPPPGRHIIMSVGEPQHPPPSFVRDILDVNSDLWSRYPPMNGTPAFRSAATDWLVRRFNLPTGLLDPDRHVLPVAGTREALYLIAHLVIPRRKSGERTAVLIPNPFYQVYVGAAVMARAEPIYVTASWHTNFLPDFHTLNPAVLRRTTAASDPSLLNRTALAFLCTPANPQGAVANLDYLKQTISMARHYNFVLAVDECYSEIYDGSPPSSALQACAELGGDLTNVVVFHSLSKRSSVPGLRSGFIAGDPDIIASFARLRAYGGAAVPLPIIAAATALWQDERHVVENRARYRAKMDIAAGILGHRFGFRRPPGTFFLWLRVGDGEAAARLLFREAGIQVLPGAYLARPDKFGVNPGRNYIRVALVHDIELIAWALECLCNVLDP</sequence>
<evidence type="ECO:0000256" key="3">
    <source>
        <dbReference type="ARBA" id="ARBA00022679"/>
    </source>
</evidence>
<reference evidence="5" key="1">
    <citation type="submission" date="2018-10" db="EMBL/GenBank/DDBJ databases">
        <authorList>
            <person name="Gruber-Vodicka H."/>
            <person name="Jaeckle O."/>
        </authorList>
    </citation>
    <scope>NUCLEOTIDE SEQUENCE</scope>
</reference>
<keyword evidence="2 5" id="KW-0032">Aminotransferase</keyword>
<feature type="domain" description="Aminotransferase class I/classII large" evidence="4">
    <location>
        <begin position="35"/>
        <end position="383"/>
    </location>
</feature>
<evidence type="ECO:0000259" key="4">
    <source>
        <dbReference type="Pfam" id="PF00155"/>
    </source>
</evidence>
<dbReference type="CDD" id="cd00609">
    <property type="entry name" value="AAT_like"/>
    <property type="match status" value="1"/>
</dbReference>
<dbReference type="GO" id="GO:0009016">
    <property type="term" value="F:succinyldiaminopimelate transaminase activity"/>
    <property type="evidence" value="ECO:0007669"/>
    <property type="project" value="UniProtKB-EC"/>
</dbReference>
<protein>
    <submittedName>
        <fullName evidence="5">N-succinyl-L,L-diaminopimelate aminotransferase alternative</fullName>
        <ecNumber evidence="5">2.6.1.17</ecNumber>
    </submittedName>
</protein>
<comment type="cofactor">
    <cofactor evidence="1">
        <name>pyridoxal 5'-phosphate</name>
        <dbReference type="ChEBI" id="CHEBI:597326"/>
    </cofactor>
</comment>
<dbReference type="InterPro" id="IPR050881">
    <property type="entry name" value="LL-DAP_aminotransferase"/>
</dbReference>
<dbReference type="GO" id="GO:0030170">
    <property type="term" value="F:pyridoxal phosphate binding"/>
    <property type="evidence" value="ECO:0007669"/>
    <property type="project" value="InterPro"/>
</dbReference>
<dbReference type="Gene3D" id="3.90.1150.10">
    <property type="entry name" value="Aspartate Aminotransferase, domain 1"/>
    <property type="match status" value="1"/>
</dbReference>
<dbReference type="PANTHER" id="PTHR42832">
    <property type="entry name" value="AMINO ACID AMINOTRANSFERASE"/>
    <property type="match status" value="1"/>
</dbReference>
<dbReference type="Pfam" id="PF00155">
    <property type="entry name" value="Aminotran_1_2"/>
    <property type="match status" value="1"/>
</dbReference>
<proteinExistence type="predicted"/>
<dbReference type="InterPro" id="IPR015421">
    <property type="entry name" value="PyrdxlP-dep_Trfase_major"/>
</dbReference>
<organism evidence="5">
    <name type="scientific">invertebrate metagenome</name>
    <dbReference type="NCBI Taxonomy" id="1711999"/>
    <lineage>
        <taxon>unclassified sequences</taxon>
        <taxon>metagenomes</taxon>
        <taxon>organismal metagenomes</taxon>
    </lineage>
</organism>